<comment type="PTM">
    <text evidence="6">Cleaved by autocatalysis into a large and a small subunit.</text>
</comment>
<evidence type="ECO:0000313" key="7">
    <source>
        <dbReference type="EMBL" id="MQX18410.1"/>
    </source>
</evidence>
<name>A0A6N7LM77_SINTE</name>
<dbReference type="GO" id="GO:0036374">
    <property type="term" value="F:glutathione hydrolase activity"/>
    <property type="evidence" value="ECO:0007669"/>
    <property type="project" value="UniProtKB-UniRule"/>
</dbReference>
<sequence length="533" mass="57096">MRDLHLPGRSVVMGRHGAAATSHFLSTLTAIDILRRGGNAADAAIAACAVQCVVEPGSTGIGGDNFVLYAPASSDPAGKVYGLNGSGRAPRGLTAEYLLKQGIKEIALTSVHAVTVPGAVDAWSKLNRSFGSMPLAELLQPAIRHAEEGFVLTERVATDWRRNEGKLKADANSARMWLKDGSRAPRAGEVFRQPEHAKVLREVAAKGRDGFYTGWVAEDIVAHLRGLGGLHALEDFATQEAFWVEPISTTYRGIELLEIPPSSVGITTLLMLNILSGFDLSKYDPVGAERFHIEAEATRLAFEARDRYVADPAFADVPVQKLLSAGFADELRGRIDLKKAMPVAGPTGATTHRDTVYISVVDEKGNACSFVNSLFWSYGTGLSSPKTGVLLQNRGIGFSVDPAHPNCVAPWKRPLHTIIPAIAMKDGRPWLSFGVMGGGFQPVGQSHVLTNILDFGMDVQEAIDCARGFHQMGRFEAERGIREDVLYGLAALGHEIKIAEMPHGGAQAIMIDAANGVLQAGSDPRKDGCALAY</sequence>
<keyword evidence="6" id="KW-0865">Zymogen</keyword>
<evidence type="ECO:0000256" key="4">
    <source>
        <dbReference type="PIRSR" id="PIRSR600101-1"/>
    </source>
</evidence>
<dbReference type="RefSeq" id="WP_153442180.1">
    <property type="nucleotide sequence ID" value="NZ_JACIGA010000003.1"/>
</dbReference>
<evidence type="ECO:0000256" key="2">
    <source>
        <dbReference type="ARBA" id="ARBA00001089"/>
    </source>
</evidence>
<dbReference type="AlphaFoldDB" id="A0A6N7LM77"/>
<evidence type="ECO:0000256" key="3">
    <source>
        <dbReference type="ARBA" id="ARBA00047417"/>
    </source>
</evidence>
<dbReference type="PANTHER" id="PTHR43881:SF1">
    <property type="entry name" value="GAMMA-GLUTAMYLTRANSPEPTIDASE (AFU_ORTHOLOGUE AFUA_4G13580)"/>
    <property type="match status" value="1"/>
</dbReference>
<keyword evidence="6 7" id="KW-0012">Acyltransferase</keyword>
<dbReference type="Pfam" id="PF01019">
    <property type="entry name" value="G_glu_transpept"/>
    <property type="match status" value="1"/>
</dbReference>
<evidence type="ECO:0000313" key="8">
    <source>
        <dbReference type="Proteomes" id="UP000439983"/>
    </source>
</evidence>
<keyword evidence="6" id="KW-0378">Hydrolase</keyword>
<protein>
    <recommendedName>
        <fullName evidence="6">Glutathione hydrolase proenzyme</fullName>
        <ecNumber evidence="6">2.3.2.2</ecNumber>
        <ecNumber evidence="6">3.4.19.13</ecNumber>
    </recommendedName>
    <component>
        <recommendedName>
            <fullName evidence="6">Glutathione hydrolase large chain</fullName>
        </recommendedName>
    </component>
    <component>
        <recommendedName>
            <fullName evidence="6">Glutathione hydrolase small chain</fullName>
        </recommendedName>
    </component>
</protein>
<proteinExistence type="inferred from homology"/>
<dbReference type="InterPro" id="IPR052896">
    <property type="entry name" value="GGT-like_enzyme"/>
</dbReference>
<comment type="subunit">
    <text evidence="6">This enzyme consists of two polypeptide chains, which are synthesized in precursor form from a single polypeptide.</text>
</comment>
<dbReference type="Gene3D" id="1.10.246.130">
    <property type="match status" value="1"/>
</dbReference>
<dbReference type="InterPro" id="IPR043138">
    <property type="entry name" value="GGT_lsub"/>
</dbReference>
<keyword evidence="8" id="KW-1185">Reference proteome</keyword>
<dbReference type="PANTHER" id="PTHR43881">
    <property type="entry name" value="GAMMA-GLUTAMYLTRANSPEPTIDASE (AFU_ORTHOLOGUE AFUA_4G13580)"/>
    <property type="match status" value="1"/>
</dbReference>
<dbReference type="GO" id="GO:0006750">
    <property type="term" value="P:glutathione biosynthetic process"/>
    <property type="evidence" value="ECO:0007669"/>
    <property type="project" value="UniProtKB-KW"/>
</dbReference>
<accession>A0A6N7LM77</accession>
<dbReference type="GO" id="GO:0006751">
    <property type="term" value="P:glutathione catabolic process"/>
    <property type="evidence" value="ECO:0007669"/>
    <property type="project" value="UniProtKB-UniRule"/>
</dbReference>
<reference evidence="7 8" key="1">
    <citation type="journal article" date="2013" name="Genome Biol.">
        <title>Comparative genomics of the core and accessory genomes of 48 Sinorhizobium strains comprising five genospecies.</title>
        <authorList>
            <person name="Sugawara M."/>
            <person name="Epstein B."/>
            <person name="Badgley B.D."/>
            <person name="Unno T."/>
            <person name="Xu L."/>
            <person name="Reese J."/>
            <person name="Gyaneshwar P."/>
            <person name="Denny R."/>
            <person name="Mudge J."/>
            <person name="Bharti A.K."/>
            <person name="Farmer A.D."/>
            <person name="May G.D."/>
            <person name="Woodward J.E."/>
            <person name="Medigue C."/>
            <person name="Vallenet D."/>
            <person name="Lajus A."/>
            <person name="Rouy Z."/>
            <person name="Martinez-Vaz B."/>
            <person name="Tiffin P."/>
            <person name="Young N.D."/>
            <person name="Sadowsky M.J."/>
        </authorList>
    </citation>
    <scope>NUCLEOTIDE SEQUENCE [LARGE SCALE GENOMIC DNA]</scope>
    <source>
        <strain evidence="7 8">USDA4894</strain>
    </source>
</reference>
<dbReference type="InterPro" id="IPR029055">
    <property type="entry name" value="Ntn_hydrolases_N"/>
</dbReference>
<comment type="catalytic activity">
    <reaction evidence="2 6">
        <text>glutathione + H2O = L-cysteinylglycine + L-glutamate</text>
        <dbReference type="Rhea" id="RHEA:28807"/>
        <dbReference type="ChEBI" id="CHEBI:15377"/>
        <dbReference type="ChEBI" id="CHEBI:29985"/>
        <dbReference type="ChEBI" id="CHEBI:57925"/>
        <dbReference type="ChEBI" id="CHEBI:61694"/>
        <dbReference type="EC" id="3.4.19.13"/>
    </reaction>
</comment>
<dbReference type="InterPro" id="IPR000101">
    <property type="entry name" value="GGT_peptidase"/>
</dbReference>
<keyword evidence="6 7" id="KW-0808">Transferase</keyword>
<dbReference type="EC" id="3.4.19.13" evidence="6"/>
<dbReference type="EC" id="2.3.2.2" evidence="6"/>
<dbReference type="OrthoDB" id="9781342at2"/>
<dbReference type="PRINTS" id="PR01210">
    <property type="entry name" value="GGTRANSPTASE"/>
</dbReference>
<comment type="caution">
    <text evidence="7">The sequence shown here is derived from an EMBL/GenBank/DDBJ whole genome shotgun (WGS) entry which is preliminary data.</text>
</comment>
<dbReference type="Proteomes" id="UP000439983">
    <property type="component" value="Unassembled WGS sequence"/>
</dbReference>
<comment type="pathway">
    <text evidence="6">Sulfur metabolism; glutathione metabolism.</text>
</comment>
<evidence type="ECO:0000256" key="6">
    <source>
        <dbReference type="RuleBase" id="RU368036"/>
    </source>
</evidence>
<keyword evidence="6" id="KW-0317">Glutathione biosynthesis</keyword>
<organism evidence="7 8">
    <name type="scientific">Sinorhizobium terangae</name>
    <dbReference type="NCBI Taxonomy" id="110322"/>
    <lineage>
        <taxon>Bacteria</taxon>
        <taxon>Pseudomonadati</taxon>
        <taxon>Pseudomonadota</taxon>
        <taxon>Alphaproteobacteria</taxon>
        <taxon>Hyphomicrobiales</taxon>
        <taxon>Rhizobiaceae</taxon>
        <taxon>Sinorhizobium/Ensifer group</taxon>
        <taxon>Sinorhizobium</taxon>
    </lineage>
</organism>
<feature type="binding site" evidence="5">
    <location>
        <position position="438"/>
    </location>
    <ligand>
        <name>L-glutamate</name>
        <dbReference type="ChEBI" id="CHEBI:29985"/>
    </ligand>
</feature>
<comment type="similarity">
    <text evidence="6">Belongs to the gamma-glutamyltransferase family.</text>
</comment>
<dbReference type="InterPro" id="IPR043137">
    <property type="entry name" value="GGT_ssub_C"/>
</dbReference>
<dbReference type="Gene3D" id="3.60.20.40">
    <property type="match status" value="1"/>
</dbReference>
<comment type="catalytic activity">
    <reaction evidence="3 6">
        <text>an N-terminal (5-L-glutamyl)-[peptide] + an alpha-amino acid = 5-L-glutamyl amino acid + an N-terminal L-alpha-aminoacyl-[peptide]</text>
        <dbReference type="Rhea" id="RHEA:23904"/>
        <dbReference type="Rhea" id="RHEA-COMP:9780"/>
        <dbReference type="Rhea" id="RHEA-COMP:9795"/>
        <dbReference type="ChEBI" id="CHEBI:77644"/>
        <dbReference type="ChEBI" id="CHEBI:78597"/>
        <dbReference type="ChEBI" id="CHEBI:78599"/>
        <dbReference type="ChEBI" id="CHEBI:78608"/>
        <dbReference type="EC" id="2.3.2.2"/>
    </reaction>
</comment>
<dbReference type="SUPFAM" id="SSF56235">
    <property type="entry name" value="N-terminal nucleophile aminohydrolases (Ntn hydrolases)"/>
    <property type="match status" value="1"/>
</dbReference>
<evidence type="ECO:0000256" key="1">
    <source>
        <dbReference type="ARBA" id="ARBA00001049"/>
    </source>
</evidence>
<dbReference type="GO" id="GO:0103068">
    <property type="term" value="F:leukotriene C4 gamma-glutamyl transferase activity"/>
    <property type="evidence" value="ECO:0007669"/>
    <property type="project" value="UniProtKB-EC"/>
</dbReference>
<dbReference type="UniPathway" id="UPA00204"/>
<feature type="active site" description="Nucleophile" evidence="4">
    <location>
        <position position="355"/>
    </location>
</feature>
<gene>
    <name evidence="7" type="primary">ggt</name>
    <name evidence="7" type="ORF">GHK62_27870</name>
</gene>
<comment type="catalytic activity">
    <reaction evidence="1 6">
        <text>an S-substituted glutathione + H2O = an S-substituted L-cysteinylglycine + L-glutamate</text>
        <dbReference type="Rhea" id="RHEA:59468"/>
        <dbReference type="ChEBI" id="CHEBI:15377"/>
        <dbReference type="ChEBI" id="CHEBI:29985"/>
        <dbReference type="ChEBI" id="CHEBI:90779"/>
        <dbReference type="ChEBI" id="CHEBI:143103"/>
        <dbReference type="EC" id="3.4.19.13"/>
    </reaction>
</comment>
<dbReference type="NCBIfam" id="TIGR00066">
    <property type="entry name" value="g_glut_trans"/>
    <property type="match status" value="1"/>
</dbReference>
<dbReference type="EMBL" id="WITC01000120">
    <property type="protein sequence ID" value="MQX18410.1"/>
    <property type="molecule type" value="Genomic_DNA"/>
</dbReference>
<evidence type="ECO:0000256" key="5">
    <source>
        <dbReference type="PIRSR" id="PIRSR600101-2"/>
    </source>
</evidence>